<evidence type="ECO:0000313" key="4">
    <source>
        <dbReference type="Proteomes" id="UP000035680"/>
    </source>
</evidence>
<dbReference type="Proteomes" id="UP000035680">
    <property type="component" value="Unassembled WGS sequence"/>
</dbReference>
<dbReference type="InterPro" id="IPR050951">
    <property type="entry name" value="Retrovirus_Pol_polyprotein"/>
</dbReference>
<dbReference type="InterPro" id="IPR001584">
    <property type="entry name" value="Integrase_cat-core"/>
</dbReference>
<dbReference type="GO" id="GO:0003676">
    <property type="term" value="F:nucleic acid binding"/>
    <property type="evidence" value="ECO:0007669"/>
    <property type="project" value="InterPro"/>
</dbReference>
<proteinExistence type="predicted"/>
<dbReference type="Gene3D" id="3.30.420.10">
    <property type="entry name" value="Ribonuclease H-like superfamily/Ribonuclease H"/>
    <property type="match status" value="1"/>
</dbReference>
<keyword evidence="4" id="KW-1185">Reference proteome</keyword>
<evidence type="ECO:0000313" key="5">
    <source>
        <dbReference type="WBParaSite" id="SVE_0759700.1"/>
    </source>
</evidence>
<dbReference type="InterPro" id="IPR036397">
    <property type="entry name" value="RNaseH_sf"/>
</dbReference>
<dbReference type="WBParaSite" id="SVE_0759700.1">
    <property type="protein sequence ID" value="SVE_0759700.1"/>
    <property type="gene ID" value="SVE_0759700"/>
</dbReference>
<dbReference type="STRING" id="75913.A0A0K0FFF5"/>
<dbReference type="PANTHER" id="PTHR37984">
    <property type="entry name" value="PROTEIN CBG26694"/>
    <property type="match status" value="1"/>
</dbReference>
<evidence type="ECO:0000256" key="1">
    <source>
        <dbReference type="ARBA" id="ARBA00012493"/>
    </source>
</evidence>
<evidence type="ECO:0000259" key="3">
    <source>
        <dbReference type="PROSITE" id="PS50994"/>
    </source>
</evidence>
<dbReference type="Gene3D" id="1.10.340.70">
    <property type="match status" value="1"/>
</dbReference>
<dbReference type="GO" id="GO:0003964">
    <property type="term" value="F:RNA-directed DNA polymerase activity"/>
    <property type="evidence" value="ECO:0007669"/>
    <property type="project" value="UniProtKB-EC"/>
</dbReference>
<feature type="compositionally biased region" description="Basic residues" evidence="2">
    <location>
        <begin position="44"/>
        <end position="55"/>
    </location>
</feature>
<dbReference type="InterPro" id="IPR012337">
    <property type="entry name" value="RNaseH-like_sf"/>
</dbReference>
<protein>
    <recommendedName>
        <fullName evidence="1">RNA-directed DNA polymerase</fullName>
        <ecNumber evidence="1">2.7.7.49</ecNumber>
    </recommendedName>
</protein>
<dbReference type="SUPFAM" id="SSF53098">
    <property type="entry name" value="Ribonuclease H-like"/>
    <property type="match status" value="1"/>
</dbReference>
<organism evidence="4 5">
    <name type="scientific">Strongyloides venezuelensis</name>
    <name type="common">Threadworm</name>
    <dbReference type="NCBI Taxonomy" id="75913"/>
    <lineage>
        <taxon>Eukaryota</taxon>
        <taxon>Metazoa</taxon>
        <taxon>Ecdysozoa</taxon>
        <taxon>Nematoda</taxon>
        <taxon>Chromadorea</taxon>
        <taxon>Rhabditida</taxon>
        <taxon>Tylenchina</taxon>
        <taxon>Panagrolaimomorpha</taxon>
        <taxon>Strongyloidoidea</taxon>
        <taxon>Strongyloididae</taxon>
        <taxon>Strongyloides</taxon>
    </lineage>
</organism>
<reference evidence="4" key="1">
    <citation type="submission" date="2014-07" db="EMBL/GenBank/DDBJ databases">
        <authorList>
            <person name="Martin A.A"/>
            <person name="De Silva N."/>
        </authorList>
    </citation>
    <scope>NUCLEOTIDE SEQUENCE</scope>
</reference>
<feature type="domain" description="Integrase catalytic" evidence="3">
    <location>
        <begin position="182"/>
        <end position="346"/>
    </location>
</feature>
<dbReference type="AlphaFoldDB" id="A0A0K0FFF5"/>
<dbReference type="PANTHER" id="PTHR37984:SF5">
    <property type="entry name" value="PROTEIN NYNRIN-LIKE"/>
    <property type="match status" value="1"/>
</dbReference>
<dbReference type="GO" id="GO:0015074">
    <property type="term" value="P:DNA integration"/>
    <property type="evidence" value="ECO:0007669"/>
    <property type="project" value="InterPro"/>
</dbReference>
<name>A0A0K0FFF5_STRVS</name>
<accession>A0A0K0FFF5</accession>
<evidence type="ECO:0000256" key="2">
    <source>
        <dbReference type="SAM" id="MobiDB-lite"/>
    </source>
</evidence>
<reference evidence="5" key="2">
    <citation type="submission" date="2015-08" db="UniProtKB">
        <authorList>
            <consortium name="WormBaseParasite"/>
        </authorList>
    </citation>
    <scope>IDENTIFICATION</scope>
</reference>
<dbReference type="EC" id="2.7.7.49" evidence="1"/>
<dbReference type="Pfam" id="PF17921">
    <property type="entry name" value="Integrase_H2C2"/>
    <property type="match status" value="1"/>
</dbReference>
<sequence>MSDLLSRIFDGEEKHDMTEIEAALENEVIAEINSIQEENSTPTKRGRGRPKKHRKHFTYKEGELDDILNSQQQSDELQNAMKNHTNYHNLSLQHNTDEKYIKTVSGQIVIPVNDENLIKQILYISHDMSGHFGQQKTMSIIERSIAIPGLYKITREYINQCEICLTTNVFPSKEGRGEVTSYYSRPGESIAMDLRGKLPTINGFNHIMMMVDANTKKWYTKALKGCKTEDVIQGLEEYMANNPTPKHIRLDQARGHTSREMKTWATRRNIELDFSAAGHHSANSLAKRSIGTLNLLMSKHLLQRNTKDWTQILNEITEKYNLCPNIPIDILSVKLRERGEISQKKDNEGSKLVGKNATHKLRNREIFGPRNSLVSKIIKQRKHQVQLASGLWRHKDQLRIVKDKENPKRSVELE</sequence>
<dbReference type="InterPro" id="IPR041588">
    <property type="entry name" value="Integrase_H2C2"/>
</dbReference>
<dbReference type="PROSITE" id="PS50994">
    <property type="entry name" value="INTEGRASE"/>
    <property type="match status" value="1"/>
</dbReference>
<feature type="region of interest" description="Disordered" evidence="2">
    <location>
        <begin position="34"/>
        <end position="55"/>
    </location>
</feature>